<dbReference type="GO" id="GO:0016740">
    <property type="term" value="F:transferase activity"/>
    <property type="evidence" value="ECO:0007669"/>
    <property type="project" value="UniProtKB-KW"/>
</dbReference>
<dbReference type="Gene3D" id="1.25.70.10">
    <property type="entry name" value="Transcription termination factor 3, mitochondrial"/>
    <property type="match status" value="1"/>
</dbReference>
<dbReference type="InterPro" id="IPR003690">
    <property type="entry name" value="MTERF"/>
</dbReference>
<dbReference type="GO" id="GO:0003676">
    <property type="term" value="F:nucleic acid binding"/>
    <property type="evidence" value="ECO:0007669"/>
    <property type="project" value="InterPro"/>
</dbReference>
<comment type="similarity">
    <text evidence="1">Belongs to the mTERF family.</text>
</comment>
<dbReference type="PANTHER" id="PTHR15437">
    <property type="entry name" value="TRANSCRIPTION TERMINATION FACTOR, MITOCHONDRIAL"/>
    <property type="match status" value="1"/>
</dbReference>
<dbReference type="GO" id="GO:0005759">
    <property type="term" value="C:mitochondrial matrix"/>
    <property type="evidence" value="ECO:0007669"/>
    <property type="project" value="TreeGrafter"/>
</dbReference>
<reference evidence="3" key="1">
    <citation type="submission" date="2014-11" db="EMBL/GenBank/DDBJ databases">
        <authorList>
            <person name="Geib S."/>
        </authorList>
    </citation>
    <scope>NUCLEOTIDE SEQUENCE</scope>
</reference>
<dbReference type="InterPro" id="IPR038538">
    <property type="entry name" value="MTERF_sf"/>
</dbReference>
<dbReference type="EMBL" id="GBXI01014504">
    <property type="protein sequence ID" value="JAC99787.1"/>
    <property type="molecule type" value="Transcribed_RNA"/>
</dbReference>
<protein>
    <submittedName>
        <fullName evidence="3">Polyribonucleotide nucleotidyltransferase</fullName>
    </submittedName>
</protein>
<dbReference type="PANTHER" id="PTHR15437:SF7">
    <property type="entry name" value="TRANSCRIPTION TERMINATION FACTOR 5, MITOCHONDRIAL"/>
    <property type="match status" value="1"/>
</dbReference>
<name>A0A0A1WN33_ZEUCU</name>
<reference evidence="3" key="2">
    <citation type="journal article" date="2015" name="Gigascience">
        <title>Reconstructing a comprehensive transcriptome assembly of a white-pupal translocated strain of the pest fruit fly Bactrocera cucurbitae.</title>
        <authorList>
            <person name="Sim S.B."/>
            <person name="Calla B."/>
            <person name="Hall B."/>
            <person name="DeRego T."/>
            <person name="Geib S.M."/>
        </authorList>
    </citation>
    <scope>NUCLEOTIDE SEQUENCE</scope>
</reference>
<evidence type="ECO:0000256" key="1">
    <source>
        <dbReference type="ARBA" id="ARBA00007692"/>
    </source>
</evidence>
<keyword evidence="2" id="KW-0809">Transit peptide</keyword>
<evidence type="ECO:0000313" key="3">
    <source>
        <dbReference type="EMBL" id="JAC99787.1"/>
    </source>
</evidence>
<organism evidence="3">
    <name type="scientific">Zeugodacus cucurbitae</name>
    <name type="common">Melon fruit fly</name>
    <name type="synonym">Bactrocera cucurbitae</name>
    <dbReference type="NCBI Taxonomy" id="28588"/>
    <lineage>
        <taxon>Eukaryota</taxon>
        <taxon>Metazoa</taxon>
        <taxon>Ecdysozoa</taxon>
        <taxon>Arthropoda</taxon>
        <taxon>Hexapoda</taxon>
        <taxon>Insecta</taxon>
        <taxon>Pterygota</taxon>
        <taxon>Neoptera</taxon>
        <taxon>Endopterygota</taxon>
        <taxon>Diptera</taxon>
        <taxon>Brachycera</taxon>
        <taxon>Muscomorpha</taxon>
        <taxon>Tephritoidea</taxon>
        <taxon>Tephritidae</taxon>
        <taxon>Zeugodacus</taxon>
        <taxon>Zeugodacus</taxon>
    </lineage>
</organism>
<evidence type="ECO:0000256" key="2">
    <source>
        <dbReference type="ARBA" id="ARBA00022946"/>
    </source>
</evidence>
<gene>
    <name evidence="3" type="primary">pnp_4</name>
    <name evidence="3" type="ORF">g.35331</name>
</gene>
<feature type="non-terminal residue" evidence="3">
    <location>
        <position position="1"/>
    </location>
</feature>
<dbReference type="SMART" id="SM00733">
    <property type="entry name" value="Mterf"/>
    <property type="match status" value="3"/>
</dbReference>
<proteinExistence type="inferred from homology"/>
<dbReference type="AlphaFoldDB" id="A0A0A1WN33"/>
<keyword evidence="3" id="KW-0808">Transferase</keyword>
<accession>A0A0A1WN33</accession>
<dbReference type="GO" id="GO:0006393">
    <property type="term" value="P:termination of mitochondrial transcription"/>
    <property type="evidence" value="ECO:0007669"/>
    <property type="project" value="TreeGrafter"/>
</dbReference>
<sequence length="614" mass="71310">KKKWNGGNTHINNQKTAVFYYPFSTKEDCAPKQIEVHSYLAHKCIMLRNNQNVTYQILRQFVAMKQRNYAVKSRQNKKTEVQTPIDNSKGLDVPVEETINAHFLKSQIGSTHGKWNSVLDKYPELRAIKKQDAVNTAKALKRLNFDAENILQKPLVLHQNALTVENRYEVLHECGFRPITLLLLSKFVTVINKTVSMLKSYGYIPFEVNVLANLCNTFSKVELSAKNLKELNDGMDIKYMRECILNAYLRQVLDMDDNDIKKLWQVYYRVRHRSFKSVQSVVELLLEELKFPKERIIKNAFLLHGDAENMSRIINEIKRIDGQDIHEIVYRRPKILMSSCDGLLKTLEHVKAFGIHESAITKCLEILTLGPDTVLERLKDLNSIDEFKVLGTNPRVLRLVHYQNKARLRLEYLNQLKVRCASLHILSGGSEKFAKFAREGLDRTKGRDVVVYLANIMQRDENYIRALLSRHPNWCHIPVLQVKQCYDFLRSKKFPITAICNNIHLLLYPIQRIEEKLIELHEPECLEELQLPVNSIFDLDNNEMLTLILYLIECEFHFTGDGIWTEQQTQPVENFNNLLPDFPESLNKIYKYGMKPSGANHSSTHRTEVTVAQN</sequence>